<feature type="compositionally biased region" description="Polar residues" evidence="1">
    <location>
        <begin position="7"/>
        <end position="19"/>
    </location>
</feature>
<name>A0A1H8W386_9EURY</name>
<evidence type="ECO:0000256" key="1">
    <source>
        <dbReference type="SAM" id="MobiDB-lite"/>
    </source>
</evidence>
<reference evidence="3" key="1">
    <citation type="submission" date="2016-10" db="EMBL/GenBank/DDBJ databases">
        <authorList>
            <person name="Varghese N."/>
            <person name="Submissions S."/>
        </authorList>
    </citation>
    <scope>NUCLEOTIDE SEQUENCE [LARGE SCALE GENOMIC DNA]</scope>
    <source>
        <strain evidence="3">IBRC-M 10043</strain>
    </source>
</reference>
<proteinExistence type="predicted"/>
<sequence length="109" mass="11971">MPDRTDPTNTLSPETQSDITDALEIVDTGGVLRADSTQRPSLWLIRKDDQYLQVTPAEDRTSIQSPSSTRTILKTYNTLHCWEDPQVAPEAVANAADGRAPGQEGLDTF</sequence>
<keyword evidence="3" id="KW-1185">Reference proteome</keyword>
<dbReference type="Proteomes" id="UP000198775">
    <property type="component" value="Unassembled WGS sequence"/>
</dbReference>
<evidence type="ECO:0000313" key="3">
    <source>
        <dbReference type="Proteomes" id="UP000198775"/>
    </source>
</evidence>
<gene>
    <name evidence="2" type="ORF">SAMN05216388_10472</name>
</gene>
<protein>
    <submittedName>
        <fullName evidence="2">Uncharacterized protein</fullName>
    </submittedName>
</protein>
<dbReference type="AlphaFoldDB" id="A0A1H8W386"/>
<accession>A0A1H8W386</accession>
<feature type="region of interest" description="Disordered" evidence="1">
    <location>
        <begin position="1"/>
        <end position="20"/>
    </location>
</feature>
<organism evidence="2 3">
    <name type="scientific">Halorientalis persicus</name>
    <dbReference type="NCBI Taxonomy" id="1367881"/>
    <lineage>
        <taxon>Archaea</taxon>
        <taxon>Methanobacteriati</taxon>
        <taxon>Methanobacteriota</taxon>
        <taxon>Stenosarchaea group</taxon>
        <taxon>Halobacteria</taxon>
        <taxon>Halobacteriales</taxon>
        <taxon>Haloarculaceae</taxon>
        <taxon>Halorientalis</taxon>
    </lineage>
</organism>
<dbReference type="EMBL" id="FOCX01000047">
    <property type="protein sequence ID" value="SEP22101.1"/>
    <property type="molecule type" value="Genomic_DNA"/>
</dbReference>
<evidence type="ECO:0000313" key="2">
    <source>
        <dbReference type="EMBL" id="SEP22101.1"/>
    </source>
</evidence>